<feature type="signal peptide" evidence="1">
    <location>
        <begin position="1"/>
        <end position="24"/>
    </location>
</feature>
<evidence type="ECO:0008006" key="4">
    <source>
        <dbReference type="Google" id="ProtNLM"/>
    </source>
</evidence>
<comment type="caution">
    <text evidence="2">The sequence shown here is derived from an EMBL/GenBank/DDBJ whole genome shotgun (WGS) entry which is preliminary data.</text>
</comment>
<dbReference type="EMBL" id="NVWI01000002">
    <property type="protein sequence ID" value="PCJ42741.1"/>
    <property type="molecule type" value="Genomic_DNA"/>
</dbReference>
<dbReference type="Proteomes" id="UP000228987">
    <property type="component" value="Unassembled WGS sequence"/>
</dbReference>
<sequence length="305" mass="32841">MLSKKLLQLSCLLCLLSTAELLNGANFTYDGINRRDPLTVLEQNTINATGKIFCNDAKTGRQKVSTGFFLDLGQDSEHYLLIASGHSFRDASDNEYHSGCLFRPYGSEQLFALDNNVTGDLAQTNPAVYIKNDWGVSILASATGITSNAIPLSNRTYQELHNLLQAGLGEIKFYGGNLIPDQGEARIQISDNCSIWQPTARAILGSGHSLYTNCDSTGSSSGGALVIELNDGSVEAIGIMFGAIHTVATVNRLLGENASTMTIADIEHAIDIIPSPDTIINIAVPLIPGMREQSLSDLFNEIMDL</sequence>
<feature type="chain" id="PRO_5012224322" description="Serine protease" evidence="1">
    <location>
        <begin position="25"/>
        <end position="305"/>
    </location>
</feature>
<keyword evidence="1" id="KW-0732">Signal</keyword>
<name>A0A2A5CGW3_9GAMM</name>
<gene>
    <name evidence="2" type="ORF">COA71_04350</name>
</gene>
<reference evidence="3" key="1">
    <citation type="submission" date="2017-08" db="EMBL/GenBank/DDBJ databases">
        <title>A dynamic microbial community with high functional redundancy inhabits the cold, oxic subseafloor aquifer.</title>
        <authorList>
            <person name="Tully B.J."/>
            <person name="Wheat C.G."/>
            <person name="Glazer B.T."/>
            <person name="Huber J.A."/>
        </authorList>
    </citation>
    <scope>NUCLEOTIDE SEQUENCE [LARGE SCALE GENOMIC DNA]</scope>
</reference>
<accession>A0A2A5CGW3</accession>
<proteinExistence type="predicted"/>
<dbReference type="AlphaFoldDB" id="A0A2A5CGW3"/>
<evidence type="ECO:0000313" key="3">
    <source>
        <dbReference type="Proteomes" id="UP000228987"/>
    </source>
</evidence>
<organism evidence="2 3">
    <name type="scientific">SAR86 cluster bacterium</name>
    <dbReference type="NCBI Taxonomy" id="2030880"/>
    <lineage>
        <taxon>Bacteria</taxon>
        <taxon>Pseudomonadati</taxon>
        <taxon>Pseudomonadota</taxon>
        <taxon>Gammaproteobacteria</taxon>
        <taxon>SAR86 cluster</taxon>
    </lineage>
</organism>
<protein>
    <recommendedName>
        <fullName evidence="4">Serine protease</fullName>
    </recommendedName>
</protein>
<evidence type="ECO:0000313" key="2">
    <source>
        <dbReference type="EMBL" id="PCJ42741.1"/>
    </source>
</evidence>
<evidence type="ECO:0000256" key="1">
    <source>
        <dbReference type="SAM" id="SignalP"/>
    </source>
</evidence>